<accession>A0ACD3B691</accession>
<keyword evidence="2" id="KW-1185">Reference proteome</keyword>
<sequence length="327" mass="36067">MCLIRLPTEIIQQIVINLVDDTRALVALSLSSKSLCPSAQRRLFQRVKLHSRCSRRLDSVLSSNPSLASYVKRLIIIHYIPNPRCKTLADGSYKLIPSRKCDDAAIISILGKLSSSPIRSITLFSTDSTTPIDWFTLENAFRTVFLGIIGQPLLRELAILNIFNIPTDTLNRCENLERLSTQLPLFQRALSVPVPTSTGGALPVGGGVSAQEDARSGMFPPAAQESRGRTSTQLVHYPITLNLHISVDGTLQDLESLRSSIGLFKVERFALTFSVPITSVPVLQLLSQLTAIEELYLGFTWIGSNPQDRHSNFSKSPTDQIHIETSS</sequence>
<proteinExistence type="predicted"/>
<organism evidence="1 2">
    <name type="scientific">Pluteus cervinus</name>
    <dbReference type="NCBI Taxonomy" id="181527"/>
    <lineage>
        <taxon>Eukaryota</taxon>
        <taxon>Fungi</taxon>
        <taxon>Dikarya</taxon>
        <taxon>Basidiomycota</taxon>
        <taxon>Agaricomycotina</taxon>
        <taxon>Agaricomycetes</taxon>
        <taxon>Agaricomycetidae</taxon>
        <taxon>Agaricales</taxon>
        <taxon>Pluteineae</taxon>
        <taxon>Pluteaceae</taxon>
        <taxon>Pluteus</taxon>
    </lineage>
</organism>
<evidence type="ECO:0000313" key="2">
    <source>
        <dbReference type="Proteomes" id="UP000308600"/>
    </source>
</evidence>
<name>A0ACD3B691_9AGAR</name>
<evidence type="ECO:0000313" key="1">
    <source>
        <dbReference type="EMBL" id="TFK73341.1"/>
    </source>
</evidence>
<dbReference type="Proteomes" id="UP000308600">
    <property type="component" value="Unassembled WGS sequence"/>
</dbReference>
<reference evidence="1 2" key="1">
    <citation type="journal article" date="2019" name="Nat. Ecol. Evol.">
        <title>Megaphylogeny resolves global patterns of mushroom evolution.</title>
        <authorList>
            <person name="Varga T."/>
            <person name="Krizsan K."/>
            <person name="Foldi C."/>
            <person name="Dima B."/>
            <person name="Sanchez-Garcia M."/>
            <person name="Sanchez-Ramirez S."/>
            <person name="Szollosi G.J."/>
            <person name="Szarkandi J.G."/>
            <person name="Papp V."/>
            <person name="Albert L."/>
            <person name="Andreopoulos W."/>
            <person name="Angelini C."/>
            <person name="Antonin V."/>
            <person name="Barry K.W."/>
            <person name="Bougher N.L."/>
            <person name="Buchanan P."/>
            <person name="Buyck B."/>
            <person name="Bense V."/>
            <person name="Catcheside P."/>
            <person name="Chovatia M."/>
            <person name="Cooper J."/>
            <person name="Damon W."/>
            <person name="Desjardin D."/>
            <person name="Finy P."/>
            <person name="Geml J."/>
            <person name="Haridas S."/>
            <person name="Hughes K."/>
            <person name="Justo A."/>
            <person name="Karasinski D."/>
            <person name="Kautmanova I."/>
            <person name="Kiss B."/>
            <person name="Kocsube S."/>
            <person name="Kotiranta H."/>
            <person name="LaButti K.M."/>
            <person name="Lechner B.E."/>
            <person name="Liimatainen K."/>
            <person name="Lipzen A."/>
            <person name="Lukacs Z."/>
            <person name="Mihaltcheva S."/>
            <person name="Morgado L.N."/>
            <person name="Niskanen T."/>
            <person name="Noordeloos M.E."/>
            <person name="Ohm R.A."/>
            <person name="Ortiz-Santana B."/>
            <person name="Ovrebo C."/>
            <person name="Racz N."/>
            <person name="Riley R."/>
            <person name="Savchenko A."/>
            <person name="Shiryaev A."/>
            <person name="Soop K."/>
            <person name="Spirin V."/>
            <person name="Szebenyi C."/>
            <person name="Tomsovsky M."/>
            <person name="Tulloss R.E."/>
            <person name="Uehling J."/>
            <person name="Grigoriev I.V."/>
            <person name="Vagvolgyi C."/>
            <person name="Papp T."/>
            <person name="Martin F.M."/>
            <person name="Miettinen O."/>
            <person name="Hibbett D.S."/>
            <person name="Nagy L.G."/>
        </authorList>
    </citation>
    <scope>NUCLEOTIDE SEQUENCE [LARGE SCALE GENOMIC DNA]</scope>
    <source>
        <strain evidence="1 2">NL-1719</strain>
    </source>
</reference>
<dbReference type="EMBL" id="ML208276">
    <property type="protein sequence ID" value="TFK73341.1"/>
    <property type="molecule type" value="Genomic_DNA"/>
</dbReference>
<gene>
    <name evidence="1" type="ORF">BDN72DRAFT_198233</name>
</gene>
<protein>
    <submittedName>
        <fullName evidence="1">Uncharacterized protein</fullName>
    </submittedName>
</protein>